<dbReference type="Proteomes" id="UP000269157">
    <property type="component" value="Unassembled WGS sequence"/>
</dbReference>
<feature type="domain" description="T6SS Phospholipase effector Tle1-like catalytic" evidence="2">
    <location>
        <begin position="14"/>
        <end position="286"/>
    </location>
</feature>
<evidence type="ECO:0000259" key="2">
    <source>
        <dbReference type="Pfam" id="PF09994"/>
    </source>
</evidence>
<sequence>MPQVRKPPVQPSTRRLVVCCDGTGNEIAETESNVLKFYRCVKQTEDQVVFYDPGVGTISDGGAWRAWKNKSRGVFGLLTGYGLDDNIVEAYRFLVKNWRPGDEIWLFGFSRGAYTVRVLAAFIRTVGLLAPHQNHLIQYALTTYKRSETNQMPALAYRLNETLRTARPTIHFLGCWDTVGSVIIPRPDRLYFPSIEDLPGVEKNDAVEVFRHALAIDERRRMFRPTPWQADQLFRPNPFLKDDHSLVIKQDSKEMWFAGVHGDVGGGYPEEKSGAAKFPLAWMVEEADAKGLKFRNRMVKHLVNGDLPKNTTRYYAPPNVAAPLNKSLIGLWWVLEFLPRLRSLGKSSNSFWGKLFPLGESRQRPGSAEIHPSATARADQTEYKL</sequence>
<protein>
    <submittedName>
        <fullName evidence="3">Putative alpha/beta hydrolase family protein DUF2235</fullName>
    </submittedName>
</protein>
<dbReference type="EMBL" id="RCCE01000006">
    <property type="protein sequence ID" value="RLJ40683.1"/>
    <property type="molecule type" value="Genomic_DNA"/>
</dbReference>
<reference evidence="3 4" key="1">
    <citation type="submission" date="2018-10" db="EMBL/GenBank/DDBJ databases">
        <title>Genomic Encyclopedia of Archaeal and Bacterial Type Strains, Phase II (KMG-II): from individual species to whole genera.</title>
        <authorList>
            <person name="Goeker M."/>
        </authorList>
    </citation>
    <scope>NUCLEOTIDE SEQUENCE [LARGE SCALE GENOMIC DNA]</scope>
    <source>
        <strain evidence="3 4">DSM 29466</strain>
    </source>
</reference>
<accession>A0A497VUZ8</accession>
<comment type="caution">
    <text evidence="3">The sequence shown here is derived from an EMBL/GenBank/DDBJ whole genome shotgun (WGS) entry which is preliminary data.</text>
</comment>
<keyword evidence="3" id="KW-0378">Hydrolase</keyword>
<evidence type="ECO:0000313" key="4">
    <source>
        <dbReference type="Proteomes" id="UP000269157"/>
    </source>
</evidence>
<dbReference type="AlphaFoldDB" id="A0A497VUZ8"/>
<name>A0A497VUZ8_9RHOB</name>
<dbReference type="InterPro" id="IPR018712">
    <property type="entry name" value="Tle1-like_cat"/>
</dbReference>
<organism evidence="3 4">
    <name type="scientific">Litoreibacter meonggei</name>
    <dbReference type="NCBI Taxonomy" id="1049199"/>
    <lineage>
        <taxon>Bacteria</taxon>
        <taxon>Pseudomonadati</taxon>
        <taxon>Pseudomonadota</taxon>
        <taxon>Alphaproteobacteria</taxon>
        <taxon>Rhodobacterales</taxon>
        <taxon>Roseobacteraceae</taxon>
        <taxon>Litoreibacter</taxon>
    </lineage>
</organism>
<dbReference type="InterPro" id="IPR029058">
    <property type="entry name" value="AB_hydrolase_fold"/>
</dbReference>
<dbReference type="PANTHER" id="PTHR33840:SF1">
    <property type="entry name" value="TLE1 PHOSPHOLIPASE DOMAIN-CONTAINING PROTEIN"/>
    <property type="match status" value="1"/>
</dbReference>
<evidence type="ECO:0000256" key="1">
    <source>
        <dbReference type="SAM" id="MobiDB-lite"/>
    </source>
</evidence>
<feature type="region of interest" description="Disordered" evidence="1">
    <location>
        <begin position="361"/>
        <end position="385"/>
    </location>
</feature>
<dbReference type="PANTHER" id="PTHR33840">
    <property type="match status" value="1"/>
</dbReference>
<keyword evidence="4" id="KW-1185">Reference proteome</keyword>
<evidence type="ECO:0000313" key="3">
    <source>
        <dbReference type="EMBL" id="RLJ40683.1"/>
    </source>
</evidence>
<gene>
    <name evidence="3" type="ORF">BCF46_3252</name>
</gene>
<proteinExistence type="predicted"/>
<dbReference type="OrthoDB" id="4378831at2"/>
<dbReference type="RefSeq" id="WP_121026658.1">
    <property type="nucleotide sequence ID" value="NZ_RCCE01000006.1"/>
</dbReference>
<dbReference type="GO" id="GO:0016787">
    <property type="term" value="F:hydrolase activity"/>
    <property type="evidence" value="ECO:0007669"/>
    <property type="project" value="UniProtKB-KW"/>
</dbReference>
<dbReference type="Pfam" id="PF09994">
    <property type="entry name" value="T6SS_Tle1-like_cat"/>
    <property type="match status" value="1"/>
</dbReference>
<dbReference type="SUPFAM" id="SSF53474">
    <property type="entry name" value="alpha/beta-Hydrolases"/>
    <property type="match status" value="1"/>
</dbReference>